<organism evidence="2 3">
    <name type="scientific">Tetrapyrgos nigripes</name>
    <dbReference type="NCBI Taxonomy" id="182062"/>
    <lineage>
        <taxon>Eukaryota</taxon>
        <taxon>Fungi</taxon>
        <taxon>Dikarya</taxon>
        <taxon>Basidiomycota</taxon>
        <taxon>Agaricomycotina</taxon>
        <taxon>Agaricomycetes</taxon>
        <taxon>Agaricomycetidae</taxon>
        <taxon>Agaricales</taxon>
        <taxon>Marasmiineae</taxon>
        <taxon>Marasmiaceae</taxon>
        <taxon>Tetrapyrgos</taxon>
    </lineage>
</organism>
<accession>A0A8H5CK27</accession>
<feature type="region of interest" description="Disordered" evidence="1">
    <location>
        <begin position="217"/>
        <end position="246"/>
    </location>
</feature>
<keyword evidence="3" id="KW-1185">Reference proteome</keyword>
<comment type="caution">
    <text evidence="2">The sequence shown here is derived from an EMBL/GenBank/DDBJ whole genome shotgun (WGS) entry which is preliminary data.</text>
</comment>
<sequence>MGRWLYGERVRSEWALEVVGLAFASTRTGQDGLGEWRRDEDGDGDGDAWWWSFGFTVNGEFVEGEERKQKTDVLSLVTFLSKISQRPSPPCPPASSSSSSNPNPAKTTRIKMPRTMSLCPPTTPPFASPNGQLHPCTPPTPTLPSSPSSHTPSFAPKAFLSEHGYPFPPTPALPTLRHRLWPSLLMPLKLILIAASTTWVRRSVDLDLVVGNLERRGGDEVTQKSHSSPPPPPHPHYPPRSPTLGPILPSTKLLHPGWSQLLPKYDQLSLIRDASAFSDSFVNAQSNLTLLNQVLCGDWKTCNLPGPSGQGGEGVQSDSLLTYALHILPSPLQHQHIVLRFLHRSGGFRRIRHIPLFVTSRRPIPQTLQSRAVERVREFCWGGWIPLPSPPPPHPTPFPVLKIPPQSPPTPT</sequence>
<gene>
    <name evidence="2" type="ORF">D9758_017043</name>
</gene>
<dbReference type="GO" id="GO:0005884">
    <property type="term" value="C:actin filament"/>
    <property type="evidence" value="ECO:0007669"/>
    <property type="project" value="TreeGrafter"/>
</dbReference>
<protein>
    <submittedName>
        <fullName evidence="2">Uncharacterized protein</fullName>
    </submittedName>
</protein>
<evidence type="ECO:0000256" key="1">
    <source>
        <dbReference type="SAM" id="MobiDB-lite"/>
    </source>
</evidence>
<name>A0A8H5CK27_9AGAR</name>
<evidence type="ECO:0000313" key="2">
    <source>
        <dbReference type="EMBL" id="KAF5343170.1"/>
    </source>
</evidence>
<dbReference type="Proteomes" id="UP000559256">
    <property type="component" value="Unassembled WGS sequence"/>
</dbReference>
<dbReference type="EMBL" id="JAACJM010000147">
    <property type="protein sequence ID" value="KAF5343170.1"/>
    <property type="molecule type" value="Genomic_DNA"/>
</dbReference>
<dbReference type="GO" id="GO:0030041">
    <property type="term" value="P:actin filament polymerization"/>
    <property type="evidence" value="ECO:0007669"/>
    <property type="project" value="TreeGrafter"/>
</dbReference>
<evidence type="ECO:0000313" key="3">
    <source>
        <dbReference type="Proteomes" id="UP000559256"/>
    </source>
</evidence>
<feature type="region of interest" description="Disordered" evidence="1">
    <location>
        <begin position="83"/>
        <end position="110"/>
    </location>
</feature>
<proteinExistence type="predicted"/>
<reference evidence="2 3" key="1">
    <citation type="journal article" date="2020" name="ISME J.">
        <title>Uncovering the hidden diversity of litter-decomposition mechanisms in mushroom-forming fungi.</title>
        <authorList>
            <person name="Floudas D."/>
            <person name="Bentzer J."/>
            <person name="Ahren D."/>
            <person name="Johansson T."/>
            <person name="Persson P."/>
            <person name="Tunlid A."/>
        </authorList>
    </citation>
    <scope>NUCLEOTIDE SEQUENCE [LARGE SCALE GENOMIC DNA]</scope>
    <source>
        <strain evidence="2 3">CBS 291.85</strain>
    </source>
</reference>
<dbReference type="PANTHER" id="PTHR45691:SF6">
    <property type="entry name" value="PROTEIN DIAPHANOUS"/>
    <property type="match status" value="1"/>
</dbReference>
<dbReference type="AlphaFoldDB" id="A0A8H5CK27"/>
<feature type="compositionally biased region" description="Low complexity" evidence="1">
    <location>
        <begin position="94"/>
        <end position="105"/>
    </location>
</feature>
<feature type="compositionally biased region" description="Pro residues" evidence="1">
    <location>
        <begin position="228"/>
        <end position="241"/>
    </location>
</feature>
<dbReference type="InterPro" id="IPR051412">
    <property type="entry name" value="Formin_Homology_Diaphanous_sf"/>
</dbReference>
<dbReference type="PANTHER" id="PTHR45691">
    <property type="entry name" value="PROTEIN DIAPHANOUS"/>
    <property type="match status" value="1"/>
</dbReference>